<dbReference type="FunFam" id="3.90.650.10:FF:000004">
    <property type="entry name" value="Selenide, water dikinase"/>
    <property type="match status" value="1"/>
</dbReference>
<name>A0A382HLX7_9ZZZZ</name>
<dbReference type="GO" id="GO:0004756">
    <property type="term" value="F:selenide, water dikinase activity"/>
    <property type="evidence" value="ECO:0007669"/>
    <property type="project" value="TreeGrafter"/>
</dbReference>
<dbReference type="NCBIfam" id="TIGR00476">
    <property type="entry name" value="selD"/>
    <property type="match status" value="1"/>
</dbReference>
<dbReference type="PANTHER" id="PTHR10256:SF0">
    <property type="entry name" value="INACTIVE SELENIDE, WATER DIKINASE-LIKE PROTEIN-RELATED"/>
    <property type="match status" value="1"/>
</dbReference>
<dbReference type="GO" id="GO:0016260">
    <property type="term" value="P:selenocysteine biosynthetic process"/>
    <property type="evidence" value="ECO:0007669"/>
    <property type="project" value="TreeGrafter"/>
</dbReference>
<sequence length="170" mass="18419">KPLGVGILSTAQKQKKVTSNDYQQAVEQMCQLNDIGSKIAKIPGVNAITDVTGFGLAGHLLEVCQGSKVGATVCFNDLPLLSNIYSYIDKGCVPGGTQRNYDSYGHFFNKLTILQNTVLCDPQTNGGLLVTVSDESLVDFHELLKSHQIKLKSIGKITEPNSTKEVIHIE</sequence>
<dbReference type="GO" id="GO:0005737">
    <property type="term" value="C:cytoplasm"/>
    <property type="evidence" value="ECO:0007669"/>
    <property type="project" value="TreeGrafter"/>
</dbReference>
<keyword evidence="1" id="KW-0547">Nucleotide-binding</keyword>
<dbReference type="AlphaFoldDB" id="A0A382HLX7"/>
<dbReference type="EMBL" id="UINC01062054">
    <property type="protein sequence ID" value="SVB88286.1"/>
    <property type="molecule type" value="Genomic_DNA"/>
</dbReference>
<evidence type="ECO:0000256" key="2">
    <source>
        <dbReference type="ARBA" id="ARBA00022840"/>
    </source>
</evidence>
<feature type="domain" description="PurM-like C-terminal" evidence="3">
    <location>
        <begin position="4"/>
        <end position="164"/>
    </location>
</feature>
<protein>
    <recommendedName>
        <fullName evidence="3">PurM-like C-terminal domain-containing protein</fullName>
    </recommendedName>
</protein>
<reference evidence="4" key="1">
    <citation type="submission" date="2018-05" db="EMBL/GenBank/DDBJ databases">
        <authorList>
            <person name="Lanie J.A."/>
            <person name="Ng W.-L."/>
            <person name="Kazmierczak K.M."/>
            <person name="Andrzejewski T.M."/>
            <person name="Davidsen T.M."/>
            <person name="Wayne K.J."/>
            <person name="Tettelin H."/>
            <person name="Glass J.I."/>
            <person name="Rusch D."/>
            <person name="Podicherti R."/>
            <person name="Tsui H.-C.T."/>
            <person name="Winkler M.E."/>
        </authorList>
    </citation>
    <scope>NUCLEOTIDE SEQUENCE</scope>
</reference>
<dbReference type="PANTHER" id="PTHR10256">
    <property type="entry name" value="SELENIDE, WATER DIKINASE"/>
    <property type="match status" value="1"/>
</dbReference>
<dbReference type="Gene3D" id="3.90.650.10">
    <property type="entry name" value="PurM-like C-terminal domain"/>
    <property type="match status" value="1"/>
</dbReference>
<proteinExistence type="predicted"/>
<evidence type="ECO:0000259" key="3">
    <source>
        <dbReference type="Pfam" id="PF02769"/>
    </source>
</evidence>
<dbReference type="Pfam" id="PF02769">
    <property type="entry name" value="AIRS_C"/>
    <property type="match status" value="1"/>
</dbReference>
<dbReference type="InterPro" id="IPR004536">
    <property type="entry name" value="SPS/SelD"/>
</dbReference>
<feature type="non-terminal residue" evidence="4">
    <location>
        <position position="1"/>
    </location>
</feature>
<dbReference type="InterPro" id="IPR036676">
    <property type="entry name" value="PurM-like_C_sf"/>
</dbReference>
<evidence type="ECO:0000313" key="4">
    <source>
        <dbReference type="EMBL" id="SVB88286.1"/>
    </source>
</evidence>
<gene>
    <name evidence="4" type="ORF">METZ01_LOCUS241140</name>
</gene>
<dbReference type="InterPro" id="IPR010918">
    <property type="entry name" value="PurM-like_C_dom"/>
</dbReference>
<accession>A0A382HLX7</accession>
<evidence type="ECO:0000256" key="1">
    <source>
        <dbReference type="ARBA" id="ARBA00022741"/>
    </source>
</evidence>
<keyword evidence="2" id="KW-0067">ATP-binding</keyword>
<organism evidence="4">
    <name type="scientific">marine metagenome</name>
    <dbReference type="NCBI Taxonomy" id="408172"/>
    <lineage>
        <taxon>unclassified sequences</taxon>
        <taxon>metagenomes</taxon>
        <taxon>ecological metagenomes</taxon>
    </lineage>
</organism>
<dbReference type="SUPFAM" id="SSF56042">
    <property type="entry name" value="PurM C-terminal domain-like"/>
    <property type="match status" value="1"/>
</dbReference>
<dbReference type="GO" id="GO:0005524">
    <property type="term" value="F:ATP binding"/>
    <property type="evidence" value="ECO:0007669"/>
    <property type="project" value="UniProtKB-KW"/>
</dbReference>